<accession>A0A1F6DCV7</accession>
<evidence type="ECO:0000313" key="4">
    <source>
        <dbReference type="EMBL" id="OGG59259.1"/>
    </source>
</evidence>
<name>A0A1F6DCV7_9BACT</name>
<dbReference type="InterPro" id="IPR001732">
    <property type="entry name" value="UDP-Glc/GDP-Man_DH_N"/>
</dbReference>
<dbReference type="InterPro" id="IPR008927">
    <property type="entry name" value="6-PGluconate_DH-like_C_sf"/>
</dbReference>
<feature type="domain" description="UDP-glucose/GDP-mannose dehydrogenase dimerisation" evidence="2">
    <location>
        <begin position="167"/>
        <end position="264"/>
    </location>
</feature>
<dbReference type="Gene3D" id="1.10.1040.10">
    <property type="entry name" value="N-(1-d-carboxylethyl)-l-norvaline Dehydrogenase, domain 2"/>
    <property type="match status" value="1"/>
</dbReference>
<dbReference type="PANTHER" id="PTHR43750:SF3">
    <property type="entry name" value="UDP-GLUCOSE 6-DEHYDROGENASE TUAD"/>
    <property type="match status" value="1"/>
</dbReference>
<dbReference type="Pfam" id="PF13692">
    <property type="entry name" value="Glyco_trans_1_4"/>
    <property type="match status" value="1"/>
</dbReference>
<comment type="caution">
    <text evidence="4">The sequence shown here is derived from an EMBL/GenBank/DDBJ whole genome shotgun (WGS) entry which is preliminary data.</text>
</comment>
<evidence type="ECO:0000256" key="1">
    <source>
        <dbReference type="ARBA" id="ARBA00006601"/>
    </source>
</evidence>
<dbReference type="SUPFAM" id="SSF53756">
    <property type="entry name" value="UDP-Glycosyltransferase/glycogen phosphorylase"/>
    <property type="match status" value="1"/>
</dbReference>
<dbReference type="GO" id="GO:0016616">
    <property type="term" value="F:oxidoreductase activity, acting on the CH-OH group of donors, NAD or NADP as acceptor"/>
    <property type="evidence" value="ECO:0007669"/>
    <property type="project" value="InterPro"/>
</dbReference>
<evidence type="ECO:0008006" key="6">
    <source>
        <dbReference type="Google" id="ProtNLM"/>
    </source>
</evidence>
<dbReference type="GO" id="GO:0051287">
    <property type="term" value="F:NAD binding"/>
    <property type="evidence" value="ECO:0007669"/>
    <property type="project" value="InterPro"/>
</dbReference>
<dbReference type="Pfam" id="PF00984">
    <property type="entry name" value="UDPG_MGDP_dh"/>
    <property type="match status" value="1"/>
</dbReference>
<gene>
    <name evidence="4" type="ORF">A3C86_02435</name>
</gene>
<feature type="domain" description="UDP-glucose/GDP-mannose dehydrogenase N-terminal" evidence="3">
    <location>
        <begin position="47"/>
        <end position="142"/>
    </location>
</feature>
<dbReference type="Proteomes" id="UP000178042">
    <property type="component" value="Unassembled WGS sequence"/>
</dbReference>
<dbReference type="InterPro" id="IPR013328">
    <property type="entry name" value="6PGD_dom2"/>
</dbReference>
<protein>
    <recommendedName>
        <fullName evidence="6">UDP-glucose/GDP-mannose dehydrogenase C-terminal domain-containing protein</fullName>
    </recommendedName>
</protein>
<evidence type="ECO:0000259" key="3">
    <source>
        <dbReference type="Pfam" id="PF03721"/>
    </source>
</evidence>
<dbReference type="EMBL" id="MFLD01000028">
    <property type="protein sequence ID" value="OGG59259.1"/>
    <property type="molecule type" value="Genomic_DNA"/>
</dbReference>
<dbReference type="PANTHER" id="PTHR43750">
    <property type="entry name" value="UDP-GLUCOSE 6-DEHYDROGENASE TUAD"/>
    <property type="match status" value="1"/>
</dbReference>
<dbReference type="SUPFAM" id="SSF51735">
    <property type="entry name" value="NAD(P)-binding Rossmann-fold domains"/>
    <property type="match status" value="1"/>
</dbReference>
<dbReference type="Pfam" id="PF03721">
    <property type="entry name" value="UDPG_MGDP_dh_N"/>
    <property type="match status" value="1"/>
</dbReference>
<dbReference type="InterPro" id="IPR036291">
    <property type="entry name" value="NAD(P)-bd_dom_sf"/>
</dbReference>
<reference evidence="4 5" key="1">
    <citation type="journal article" date="2016" name="Nat. Commun.">
        <title>Thousands of microbial genomes shed light on interconnected biogeochemical processes in an aquifer system.</title>
        <authorList>
            <person name="Anantharaman K."/>
            <person name="Brown C.T."/>
            <person name="Hug L.A."/>
            <person name="Sharon I."/>
            <person name="Castelle C.J."/>
            <person name="Probst A.J."/>
            <person name="Thomas B.C."/>
            <person name="Singh A."/>
            <person name="Wilkins M.J."/>
            <person name="Karaoz U."/>
            <person name="Brodie E.L."/>
            <person name="Williams K.H."/>
            <person name="Hubbard S.S."/>
            <person name="Banfield J.F."/>
        </authorList>
    </citation>
    <scope>NUCLEOTIDE SEQUENCE [LARGE SCALE GENOMIC DNA]</scope>
</reference>
<dbReference type="Gene3D" id="3.40.50.2000">
    <property type="entry name" value="Glycogen Phosphorylase B"/>
    <property type="match status" value="2"/>
</dbReference>
<dbReference type="CDD" id="cd03801">
    <property type="entry name" value="GT4_PimA-like"/>
    <property type="match status" value="1"/>
</dbReference>
<organism evidence="4 5">
    <name type="scientific">Candidatus Kaiserbacteria bacterium RIFCSPHIGHO2_02_FULL_49_16</name>
    <dbReference type="NCBI Taxonomy" id="1798490"/>
    <lineage>
        <taxon>Bacteria</taxon>
        <taxon>Candidatus Kaiseribacteriota</taxon>
    </lineage>
</organism>
<dbReference type="InterPro" id="IPR014026">
    <property type="entry name" value="UDP-Glc/GDP-Man_DH_dimer"/>
</dbReference>
<comment type="similarity">
    <text evidence="1">Belongs to the UDP-glucose/GDP-mannose dehydrogenase family.</text>
</comment>
<dbReference type="AlphaFoldDB" id="A0A1F6DCV7"/>
<proteinExistence type="inferred from homology"/>
<dbReference type="Gene3D" id="3.40.50.720">
    <property type="entry name" value="NAD(P)-binding Rossmann-like Domain"/>
    <property type="match status" value="1"/>
</dbReference>
<evidence type="ECO:0000313" key="5">
    <source>
        <dbReference type="Proteomes" id="UP000178042"/>
    </source>
</evidence>
<sequence length="661" mass="73442">MGEKQRGKPLIGFIGQGFIGKNYADDFERRGYRVVRYSLEEPYVKNKARIPECDIVFIAVPTPTSENGFDASIVRAAVSLVGKGKTAIIKSTIVPGTTRKIQQEFSDRIVIYSPEFLSEVTAAHDAAYPFSNIVGLTMNTPEQKAVAKIIHSVLPKALFRLTCTSTEAEIIKYSHNGSGYTQIMFFNLMYDLASHHGCDWKPIQRALEEDPMISNRYAHPIHKSGRGAGGHCFIKDIAAIREQYGGTVKDEAGSRLLEAMEKKNIQLLRSTGKDLDLLSGVYGDTVLEHPVEKFALPRLSSVHGVTNVLVCTETIDKTDPLLGFFHSWVEEFARHAEHVHVISLSHGERTLPPNVSEHSLGKGSTRGSRFIKRILYTARLMRHAWRERNEYDTVFVHLSPEYIAAAGLLWRLMGKRVGFWYNDAHSSWLTRAAISLSDVLFYSSPNSYAARFPNARHIPTGIDAQMYLNQPRNAKPGSLLFLGRITPKKNLGETLAAVSRLAGKGEKIKLDIYGTTRPEDEKYANQLRSKFSELERSKALSYRGSVLSDQTPAVYASHEIFIHSGSMRGFNKTLYEAMAAGCLVVTSDSEVKEVVDKRLFAADGSAGAIAKAISRALRLTETEAAEERAKLRAFVRREHALSSVAPIMLEMVARKGGKYGA</sequence>
<evidence type="ECO:0000259" key="2">
    <source>
        <dbReference type="Pfam" id="PF00984"/>
    </source>
</evidence>
<dbReference type="SUPFAM" id="SSF48179">
    <property type="entry name" value="6-phosphogluconate dehydrogenase C-terminal domain-like"/>
    <property type="match status" value="1"/>
</dbReference>